<comment type="cofactor">
    <cofactor evidence="1 4">
        <name>pyridoxal 5'-phosphate</name>
        <dbReference type="ChEBI" id="CHEBI:597326"/>
    </cofactor>
</comment>
<sequence length="396" mass="40975">MSGPDTGAGSTATIDLGAIAHNVRVLREHAGDAATMVVVKADAYNHGALAVARTALAAGATELGVTTVGEAIALRQAGITAPILSWLHRSDTDFAPAITEGIEIGVSSKAQLAAVAAAAVRTHRTAVVTLKIDTGLNRNGVASDEFGDVLALLGRTIADESVRLRAVFSHLACADVPDHPANDRQAKVLQDSVASAASAGVRPEIVHLANSAAALTRHDLRFDMIRPGIAAYGLSPIPELGQFGLKPAMTVSAYVALVKRVSAGQSVSYGHTWTTPRDTVLGLIPMGYADGVTRSLSGRFDVAIGGRRFPSVGRVCMDQFVVDLGPDGGGVQEGDTAVLFGSGVDGEPLAQEWADSLDTIHYEVVTGIGGRTRRAYIPAVEHPAGTVLQTPEEAST</sequence>
<dbReference type="Gene3D" id="3.20.20.10">
    <property type="entry name" value="Alanine racemase"/>
    <property type="match status" value="1"/>
</dbReference>
<dbReference type="InterPro" id="IPR011079">
    <property type="entry name" value="Ala_racemase_C"/>
</dbReference>
<comment type="pathway">
    <text evidence="4">Amino-acid biosynthesis; D-alanine biosynthesis; D-alanine from L-alanine: step 1/1.</text>
</comment>
<dbReference type="SUPFAM" id="SSF50621">
    <property type="entry name" value="Alanine racemase C-terminal domain-like"/>
    <property type="match status" value="1"/>
</dbReference>
<dbReference type="RefSeq" id="WP_338893175.1">
    <property type="nucleotide sequence ID" value="NZ_CP147846.1"/>
</dbReference>
<dbReference type="Gene3D" id="2.40.37.10">
    <property type="entry name" value="Lyase, Ornithine Decarboxylase, Chain A, domain 1"/>
    <property type="match status" value="1"/>
</dbReference>
<dbReference type="InterPro" id="IPR000821">
    <property type="entry name" value="Ala_racemase"/>
</dbReference>
<gene>
    <name evidence="6" type="primary">alr</name>
    <name evidence="6" type="ORF">WDS16_13735</name>
</gene>
<dbReference type="NCBIfam" id="TIGR00492">
    <property type="entry name" value="alr"/>
    <property type="match status" value="1"/>
</dbReference>
<comment type="similarity">
    <text evidence="4">Belongs to the alanine racemase family.</text>
</comment>
<dbReference type="GO" id="GO:0008784">
    <property type="term" value="F:alanine racemase activity"/>
    <property type="evidence" value="ECO:0007669"/>
    <property type="project" value="UniProtKB-EC"/>
</dbReference>
<comment type="catalytic activity">
    <reaction evidence="4">
        <text>L-alanine = D-alanine</text>
        <dbReference type="Rhea" id="RHEA:20249"/>
        <dbReference type="ChEBI" id="CHEBI:57416"/>
        <dbReference type="ChEBI" id="CHEBI:57972"/>
        <dbReference type="EC" id="5.1.1.1"/>
    </reaction>
</comment>
<evidence type="ECO:0000256" key="1">
    <source>
        <dbReference type="ARBA" id="ARBA00001933"/>
    </source>
</evidence>
<feature type="binding site" evidence="4">
    <location>
        <position position="138"/>
    </location>
    <ligand>
        <name>substrate</name>
    </ligand>
</feature>
<dbReference type="InterPro" id="IPR029066">
    <property type="entry name" value="PLP-binding_barrel"/>
</dbReference>
<organism evidence="6 7">
    <name type="scientific">Rhodococcus sovatensis</name>
    <dbReference type="NCBI Taxonomy" id="1805840"/>
    <lineage>
        <taxon>Bacteria</taxon>
        <taxon>Bacillati</taxon>
        <taxon>Actinomycetota</taxon>
        <taxon>Actinomycetes</taxon>
        <taxon>Mycobacteriales</taxon>
        <taxon>Nocardiaceae</taxon>
        <taxon>Rhodococcus</taxon>
    </lineage>
</organism>
<dbReference type="InterPro" id="IPR009006">
    <property type="entry name" value="Ala_racemase/Decarboxylase_C"/>
</dbReference>
<dbReference type="CDD" id="cd00430">
    <property type="entry name" value="PLPDE_III_AR"/>
    <property type="match status" value="1"/>
</dbReference>
<dbReference type="EC" id="5.1.1.1" evidence="4"/>
<feature type="binding site" evidence="4">
    <location>
        <position position="317"/>
    </location>
    <ligand>
        <name>substrate</name>
    </ligand>
</feature>
<evidence type="ECO:0000313" key="6">
    <source>
        <dbReference type="EMBL" id="WXG71447.1"/>
    </source>
</evidence>
<keyword evidence="7" id="KW-1185">Reference proteome</keyword>
<keyword evidence="3 4" id="KW-0413">Isomerase</keyword>
<evidence type="ECO:0000256" key="3">
    <source>
        <dbReference type="ARBA" id="ARBA00023235"/>
    </source>
</evidence>
<evidence type="ECO:0000256" key="4">
    <source>
        <dbReference type="HAMAP-Rule" id="MF_01201"/>
    </source>
</evidence>
<feature type="active site" description="Proton acceptor; specific for D-alanine" evidence="4">
    <location>
        <position position="40"/>
    </location>
</feature>
<dbReference type="Proteomes" id="UP001432000">
    <property type="component" value="Chromosome"/>
</dbReference>
<feature type="modified residue" description="N6-(pyridoxal phosphate)lysine" evidence="4">
    <location>
        <position position="40"/>
    </location>
</feature>
<feature type="domain" description="Alanine racemase C-terminal" evidence="5">
    <location>
        <begin position="248"/>
        <end position="377"/>
    </location>
</feature>
<feature type="active site" description="Proton acceptor; specific for L-alanine" evidence="4">
    <location>
        <position position="269"/>
    </location>
</feature>
<dbReference type="InterPro" id="IPR001608">
    <property type="entry name" value="Ala_racemase_N"/>
</dbReference>
<reference evidence="6 7" key="1">
    <citation type="submission" date="2024-03" db="EMBL/GenBank/DDBJ databases">
        <title>Natural products discovery in diverse microorganisms through a two-stage MS feature dereplication strategy.</title>
        <authorList>
            <person name="Zhang R."/>
        </authorList>
    </citation>
    <scope>NUCLEOTIDE SEQUENCE [LARGE SCALE GENOMIC DNA]</scope>
    <source>
        <strain evidence="6 7">18930</strain>
    </source>
</reference>
<dbReference type="Pfam" id="PF01168">
    <property type="entry name" value="Ala_racemase_N"/>
    <property type="match status" value="1"/>
</dbReference>
<keyword evidence="2 4" id="KW-0663">Pyridoxal phosphate</keyword>
<dbReference type="HAMAP" id="MF_01201">
    <property type="entry name" value="Ala_racemase"/>
    <property type="match status" value="1"/>
</dbReference>
<evidence type="ECO:0000313" key="7">
    <source>
        <dbReference type="Proteomes" id="UP001432000"/>
    </source>
</evidence>
<dbReference type="PANTHER" id="PTHR30511:SF0">
    <property type="entry name" value="ALANINE RACEMASE, CATABOLIC-RELATED"/>
    <property type="match status" value="1"/>
</dbReference>
<dbReference type="SUPFAM" id="SSF51419">
    <property type="entry name" value="PLP-binding barrel"/>
    <property type="match status" value="1"/>
</dbReference>
<accession>A0ABZ2PQJ0</accession>
<protein>
    <recommendedName>
        <fullName evidence="4">Alanine racemase</fullName>
        <ecNumber evidence="4">5.1.1.1</ecNumber>
    </recommendedName>
</protein>
<comment type="function">
    <text evidence="4">Catalyzes the interconversion of L-alanine and D-alanine. May also act on other amino acids.</text>
</comment>
<dbReference type="PANTHER" id="PTHR30511">
    <property type="entry name" value="ALANINE RACEMASE"/>
    <property type="match status" value="1"/>
</dbReference>
<dbReference type="Pfam" id="PF00842">
    <property type="entry name" value="Ala_racemase_C"/>
    <property type="match status" value="1"/>
</dbReference>
<dbReference type="EMBL" id="CP147846">
    <property type="protein sequence ID" value="WXG71447.1"/>
    <property type="molecule type" value="Genomic_DNA"/>
</dbReference>
<dbReference type="PRINTS" id="PR00992">
    <property type="entry name" value="ALARACEMASE"/>
</dbReference>
<evidence type="ECO:0000256" key="2">
    <source>
        <dbReference type="ARBA" id="ARBA00022898"/>
    </source>
</evidence>
<proteinExistence type="inferred from homology"/>
<name>A0ABZ2PQJ0_9NOCA</name>
<dbReference type="SMART" id="SM01005">
    <property type="entry name" value="Ala_racemase_C"/>
    <property type="match status" value="1"/>
</dbReference>
<evidence type="ECO:0000259" key="5">
    <source>
        <dbReference type="SMART" id="SM01005"/>
    </source>
</evidence>